<evidence type="ECO:0000259" key="5">
    <source>
        <dbReference type="Pfam" id="PF05048"/>
    </source>
</evidence>
<keyword evidence="2" id="KW-0677">Repeat</keyword>
<dbReference type="Gene3D" id="2.160.20.10">
    <property type="entry name" value="Single-stranded right-handed beta-helix, Pectin lyase-like"/>
    <property type="match status" value="2"/>
</dbReference>
<feature type="domain" description="Periplasmic copper-binding protein NosD beta helix" evidence="5">
    <location>
        <begin position="225"/>
        <end position="376"/>
    </location>
</feature>
<name>A0A0F9QQR7_9ZZZZ</name>
<evidence type="ECO:0000256" key="1">
    <source>
        <dbReference type="ARBA" id="ARBA00004906"/>
    </source>
</evidence>
<dbReference type="SUPFAM" id="SSF51126">
    <property type="entry name" value="Pectin lyase-like"/>
    <property type="match status" value="1"/>
</dbReference>
<dbReference type="AlphaFoldDB" id="A0A0F9QQR7"/>
<evidence type="ECO:0000313" key="7">
    <source>
        <dbReference type="EMBL" id="KKN15536.1"/>
    </source>
</evidence>
<evidence type="ECO:0000259" key="6">
    <source>
        <dbReference type="Pfam" id="PF13229"/>
    </source>
</evidence>
<feature type="transmembrane region" description="Helical" evidence="4">
    <location>
        <begin position="697"/>
        <end position="714"/>
    </location>
</feature>
<dbReference type="InterPro" id="IPR039448">
    <property type="entry name" value="Beta_helix"/>
</dbReference>
<evidence type="ECO:0000256" key="3">
    <source>
        <dbReference type="ARBA" id="ARBA00022786"/>
    </source>
</evidence>
<evidence type="ECO:0008006" key="8">
    <source>
        <dbReference type="Google" id="ProtNLM"/>
    </source>
</evidence>
<proteinExistence type="predicted"/>
<dbReference type="PANTHER" id="PTHR22990">
    <property type="entry name" value="F-BOX ONLY PROTEIN"/>
    <property type="match status" value="1"/>
</dbReference>
<comment type="caution">
    <text evidence="7">The sequence shown here is derived from an EMBL/GenBank/DDBJ whole genome shotgun (WGS) entry which is preliminary data.</text>
</comment>
<keyword evidence="3" id="KW-0833">Ubl conjugation pathway</keyword>
<keyword evidence="4" id="KW-0472">Membrane</keyword>
<gene>
    <name evidence="7" type="ORF">LCGC14_0985080</name>
</gene>
<dbReference type="PANTHER" id="PTHR22990:SF15">
    <property type="entry name" value="F-BOX ONLY PROTEIN 10"/>
    <property type="match status" value="1"/>
</dbReference>
<dbReference type="InterPro" id="IPR011050">
    <property type="entry name" value="Pectin_lyase_fold/virulence"/>
</dbReference>
<evidence type="ECO:0000256" key="4">
    <source>
        <dbReference type="SAM" id="Phobius"/>
    </source>
</evidence>
<dbReference type="Pfam" id="PF13229">
    <property type="entry name" value="Beta_helix"/>
    <property type="match status" value="1"/>
</dbReference>
<evidence type="ECO:0000256" key="2">
    <source>
        <dbReference type="ARBA" id="ARBA00022737"/>
    </source>
</evidence>
<dbReference type="SMART" id="SM00710">
    <property type="entry name" value="PbH1"/>
    <property type="match status" value="9"/>
</dbReference>
<dbReference type="InterPro" id="IPR022441">
    <property type="entry name" value="Para_beta_helix_rpt-2"/>
</dbReference>
<dbReference type="Pfam" id="PF05048">
    <property type="entry name" value="NosD"/>
    <property type="match status" value="1"/>
</dbReference>
<dbReference type="InterPro" id="IPR006626">
    <property type="entry name" value="PbH1"/>
</dbReference>
<accession>A0A0F9QQR7</accession>
<keyword evidence="4" id="KW-1133">Transmembrane helix</keyword>
<protein>
    <recommendedName>
        <fullName evidence="8">Periplasmic copper-binding protein NosD beta helix domain-containing protein</fullName>
    </recommendedName>
</protein>
<reference evidence="7" key="1">
    <citation type="journal article" date="2015" name="Nature">
        <title>Complex archaea that bridge the gap between prokaryotes and eukaryotes.</title>
        <authorList>
            <person name="Spang A."/>
            <person name="Saw J.H."/>
            <person name="Jorgensen S.L."/>
            <person name="Zaremba-Niedzwiedzka K."/>
            <person name="Martijn J."/>
            <person name="Lind A.E."/>
            <person name="van Eijk R."/>
            <person name="Schleper C."/>
            <person name="Guy L."/>
            <person name="Ettema T.J."/>
        </authorList>
    </citation>
    <scope>NUCLEOTIDE SEQUENCE</scope>
</reference>
<dbReference type="EMBL" id="LAZR01003702">
    <property type="protein sequence ID" value="KKN15536.1"/>
    <property type="molecule type" value="Genomic_DNA"/>
</dbReference>
<dbReference type="NCBIfam" id="TIGR03804">
    <property type="entry name" value="para_beta_helix"/>
    <property type="match status" value="2"/>
</dbReference>
<organism evidence="7">
    <name type="scientific">marine sediment metagenome</name>
    <dbReference type="NCBI Taxonomy" id="412755"/>
    <lineage>
        <taxon>unclassified sequences</taxon>
        <taxon>metagenomes</taxon>
        <taxon>ecological metagenomes</taxon>
    </lineage>
</organism>
<feature type="domain" description="Right handed beta helix" evidence="6">
    <location>
        <begin position="89"/>
        <end position="200"/>
    </location>
</feature>
<dbReference type="InterPro" id="IPR051550">
    <property type="entry name" value="SCF-Subunits/Alg-Epimerases"/>
</dbReference>
<keyword evidence="4" id="KW-0812">Transmembrane</keyword>
<dbReference type="InterPro" id="IPR012334">
    <property type="entry name" value="Pectin_lyas_fold"/>
</dbReference>
<dbReference type="InterPro" id="IPR007742">
    <property type="entry name" value="NosD_dom"/>
</dbReference>
<sequence>MKTPDRKSCLLFLIITMSIFSNTSKFTFIDVNNQNNVSKDIFTKLEGAGYWDLTGSSIFIDDDNPTYNWAITAATNDWCSGSGTWTDPYIIENVTINGQNSGSVILIRESSVYFIIKNCTLSNSGNNLPTMDSGINIQNSRNGFLINNSIINNNGFGIVLEDANNFSVLDNKIFNNDRSGIFVDTQYDNVNSDDNLIENNTISYNNEHGIYIDASWNPSVTDIKYNIIRDNAIKFNGLDGIHSEGAENNSILMNEIFNNTEDGIYMGDSNCLIMGNTIFNNTEFGIENYGHYNIIKEGNYFLGNSYGVRNVGDNTIIKHNYFTHNDLYGLVIISNSDNDLIFGNNFTNNSIDAYDYSSTTSWDNGSLGNYWDNYGGVDANDDGIGDTAYDVAPVGGSVDNYPIWEDGDDLSPYIIINSPSMNNAFGVNAPIFNITINDESPINATWYTIDGGANNYTFSGLTGSVNQIAWDNKGTEIITLRFYANDSLGYIGLEDVLIWKDLVAPRIMINSPEPYQLCGVEPPTFSLTVNEPNIQTKLYSINGRPNITFTTQTQISQSEWDTAGNGTVSIIFYIIDKVGNTNSSEVIVRKDAYIPDIIILSPVANDIFGNTPPGFIIYIIEEDLALTWYTISDLSLIILIAYYFTGTTGTIDQDRWDIALEGQITITFYSQDSAGNIGTETVIVIKRIPSPPSIPGYNMYLLYGIVFIGLIITLQKKHKA</sequence>
<comment type="pathway">
    <text evidence="1">Protein modification; protein ubiquitination.</text>
</comment>